<protein>
    <submittedName>
        <fullName evidence="3">Teicoplanin resistance protein VanZ</fullName>
    </submittedName>
</protein>
<keyword evidence="1" id="KW-0472">Membrane</keyword>
<evidence type="ECO:0000313" key="3">
    <source>
        <dbReference type="EMBL" id="KGR85490.1"/>
    </source>
</evidence>
<evidence type="ECO:0000313" key="4">
    <source>
        <dbReference type="Proteomes" id="UP000030437"/>
    </source>
</evidence>
<keyword evidence="1" id="KW-0812">Transmembrane</keyword>
<keyword evidence="1" id="KW-1133">Transmembrane helix</keyword>
<dbReference type="STRING" id="1220589.CD32_09760"/>
<evidence type="ECO:0000259" key="2">
    <source>
        <dbReference type="Pfam" id="PF04892"/>
    </source>
</evidence>
<organism evidence="3 4">
    <name type="scientific">Lysinibacillus odysseyi 34hs-1 = NBRC 100172</name>
    <dbReference type="NCBI Taxonomy" id="1220589"/>
    <lineage>
        <taxon>Bacteria</taxon>
        <taxon>Bacillati</taxon>
        <taxon>Bacillota</taxon>
        <taxon>Bacilli</taxon>
        <taxon>Bacillales</taxon>
        <taxon>Bacillaceae</taxon>
        <taxon>Lysinibacillus</taxon>
    </lineage>
</organism>
<dbReference type="InterPro" id="IPR006976">
    <property type="entry name" value="VanZ-like"/>
</dbReference>
<accession>A0A0A3IPT3</accession>
<dbReference type="RefSeq" id="WP_036153950.1">
    <property type="nucleotide sequence ID" value="NZ_AVCX01000007.1"/>
</dbReference>
<dbReference type="AlphaFoldDB" id="A0A0A3IPT3"/>
<feature type="transmembrane region" description="Helical" evidence="1">
    <location>
        <begin position="82"/>
        <end position="108"/>
    </location>
</feature>
<feature type="transmembrane region" description="Helical" evidence="1">
    <location>
        <begin position="12"/>
        <end position="29"/>
    </location>
</feature>
<sequence>MENSFMYTIDSWYILIPAFLIFLIYMFLVTMKKRKYRWGQFVLVTSFAVYFLCMIHLVFFPIEINIGKYANLTPWYKSINFIPLLTIDATTFLLNIIMLVPFGMYLPLLSSKYQTVKKAASIGLYISLSFEFTQLLIRILLGNGRSTDINDVIANTLGTVLGFLIIRGLAKVGFVSPILYKLRLKKSDERI</sequence>
<feature type="transmembrane region" description="Helical" evidence="1">
    <location>
        <begin position="120"/>
        <end position="141"/>
    </location>
</feature>
<keyword evidence="4" id="KW-1185">Reference proteome</keyword>
<name>A0A0A3IPT3_9BACI</name>
<comment type="caution">
    <text evidence="3">The sequence shown here is derived from an EMBL/GenBank/DDBJ whole genome shotgun (WGS) entry which is preliminary data.</text>
</comment>
<proteinExistence type="predicted"/>
<feature type="transmembrane region" description="Helical" evidence="1">
    <location>
        <begin position="41"/>
        <end position="62"/>
    </location>
</feature>
<dbReference type="PANTHER" id="PTHR36834">
    <property type="entry name" value="MEMBRANE PROTEIN-RELATED"/>
    <property type="match status" value="1"/>
</dbReference>
<dbReference type="eggNOG" id="COG4767">
    <property type="taxonomic scope" value="Bacteria"/>
</dbReference>
<evidence type="ECO:0000256" key="1">
    <source>
        <dbReference type="SAM" id="Phobius"/>
    </source>
</evidence>
<feature type="transmembrane region" description="Helical" evidence="1">
    <location>
        <begin position="161"/>
        <end position="180"/>
    </location>
</feature>
<dbReference type="InterPro" id="IPR053150">
    <property type="entry name" value="Teicoplanin_resist-assoc"/>
</dbReference>
<reference evidence="3 4" key="1">
    <citation type="submission" date="2014-02" db="EMBL/GenBank/DDBJ databases">
        <title>Draft genome sequence of Lysinibacillus odysseyi NBRC 100172.</title>
        <authorList>
            <person name="Zhang F."/>
            <person name="Wang G."/>
            <person name="Zhang L."/>
        </authorList>
    </citation>
    <scope>NUCLEOTIDE SEQUENCE [LARGE SCALE GENOMIC DNA]</scope>
    <source>
        <strain evidence="3 4">NBRC 100172</strain>
    </source>
</reference>
<dbReference type="Proteomes" id="UP000030437">
    <property type="component" value="Unassembled WGS sequence"/>
</dbReference>
<dbReference type="Pfam" id="PF04892">
    <property type="entry name" value="VanZ"/>
    <property type="match status" value="1"/>
</dbReference>
<dbReference type="PANTHER" id="PTHR36834:SF1">
    <property type="entry name" value="INTEGRAL MEMBRANE PROTEIN"/>
    <property type="match status" value="1"/>
</dbReference>
<dbReference type="EMBL" id="JPVP01000054">
    <property type="protein sequence ID" value="KGR85490.1"/>
    <property type="molecule type" value="Genomic_DNA"/>
</dbReference>
<feature type="domain" description="VanZ-like" evidence="2">
    <location>
        <begin position="47"/>
        <end position="167"/>
    </location>
</feature>
<gene>
    <name evidence="3" type="ORF">CD32_09760</name>
</gene>
<dbReference type="OrthoDB" id="4822551at2"/>